<dbReference type="AlphaFoldDB" id="A0A370TJ06"/>
<evidence type="ECO:0000259" key="2">
    <source>
        <dbReference type="PROSITE" id="PS50011"/>
    </source>
</evidence>
<proteinExistence type="predicted"/>
<dbReference type="PROSITE" id="PS50011">
    <property type="entry name" value="PROTEIN_KINASE_DOM"/>
    <property type="match status" value="1"/>
</dbReference>
<keyword evidence="4" id="KW-1185">Reference proteome</keyword>
<dbReference type="STRING" id="2656787.A0A370TJ06"/>
<dbReference type="InterPro" id="IPR011009">
    <property type="entry name" value="Kinase-like_dom_sf"/>
</dbReference>
<dbReference type="Gene3D" id="1.10.510.10">
    <property type="entry name" value="Transferase(Phosphotransferase) domain 1"/>
    <property type="match status" value="1"/>
</dbReference>
<feature type="domain" description="Protein kinase" evidence="2">
    <location>
        <begin position="84"/>
        <end position="344"/>
    </location>
</feature>
<dbReference type="Pfam" id="PF00069">
    <property type="entry name" value="Pkinase"/>
    <property type="match status" value="1"/>
</dbReference>
<dbReference type="EMBL" id="NPIC01000006">
    <property type="protein sequence ID" value="RDL35328.1"/>
    <property type="molecule type" value="Genomic_DNA"/>
</dbReference>
<evidence type="ECO:0000256" key="1">
    <source>
        <dbReference type="SAM" id="MobiDB-lite"/>
    </source>
</evidence>
<accession>A0A370TJ06</accession>
<name>A0A370TJ06_9HELO</name>
<dbReference type="InterPro" id="IPR000719">
    <property type="entry name" value="Prot_kinase_dom"/>
</dbReference>
<evidence type="ECO:0000313" key="3">
    <source>
        <dbReference type="EMBL" id="RDL35328.1"/>
    </source>
</evidence>
<dbReference type="PANTHER" id="PTHR44329">
    <property type="entry name" value="SERINE/THREONINE-PROTEIN KINASE TNNI3K-RELATED"/>
    <property type="match status" value="1"/>
</dbReference>
<evidence type="ECO:0000313" key="4">
    <source>
        <dbReference type="Proteomes" id="UP000254866"/>
    </source>
</evidence>
<dbReference type="OrthoDB" id="1668230at2759"/>
<reference evidence="3 4" key="1">
    <citation type="journal article" date="2018" name="IMA Fungus">
        <title>IMA Genome-F 9: Draft genome sequence of Annulohypoxylon stygium, Aspergillus mulundensis, Berkeleyomyces basicola (syn. Thielaviopsis basicola), Ceratocystis smalleyi, two Cercospora beticola strains, Coleophoma cylindrospora, Fusarium fracticaudum, Phialophora cf. hyalina, and Morchella septimelata.</title>
        <authorList>
            <person name="Wingfield B.D."/>
            <person name="Bills G.F."/>
            <person name="Dong Y."/>
            <person name="Huang W."/>
            <person name="Nel W.J."/>
            <person name="Swalarsk-Parry B.S."/>
            <person name="Vaghefi N."/>
            <person name="Wilken P.M."/>
            <person name="An Z."/>
            <person name="de Beer Z.W."/>
            <person name="De Vos L."/>
            <person name="Chen L."/>
            <person name="Duong T.A."/>
            <person name="Gao Y."/>
            <person name="Hammerbacher A."/>
            <person name="Kikkert J.R."/>
            <person name="Li Y."/>
            <person name="Li H."/>
            <person name="Li K."/>
            <person name="Li Q."/>
            <person name="Liu X."/>
            <person name="Ma X."/>
            <person name="Naidoo K."/>
            <person name="Pethybridge S.J."/>
            <person name="Sun J."/>
            <person name="Steenkamp E.T."/>
            <person name="van der Nest M.A."/>
            <person name="van Wyk S."/>
            <person name="Wingfield M.J."/>
            <person name="Xiong C."/>
            <person name="Yue Q."/>
            <person name="Zhang X."/>
        </authorList>
    </citation>
    <scope>NUCLEOTIDE SEQUENCE [LARGE SCALE GENOMIC DNA]</scope>
    <source>
        <strain evidence="3 4">BP 5553</strain>
    </source>
</reference>
<protein>
    <recommendedName>
        <fullName evidence="2">Protein kinase domain-containing protein</fullName>
    </recommendedName>
</protein>
<dbReference type="GeneID" id="43600108"/>
<feature type="region of interest" description="Disordered" evidence="1">
    <location>
        <begin position="20"/>
        <end position="41"/>
    </location>
</feature>
<organism evidence="3 4">
    <name type="scientific">Venustampulla echinocandica</name>
    <dbReference type="NCBI Taxonomy" id="2656787"/>
    <lineage>
        <taxon>Eukaryota</taxon>
        <taxon>Fungi</taxon>
        <taxon>Dikarya</taxon>
        <taxon>Ascomycota</taxon>
        <taxon>Pezizomycotina</taxon>
        <taxon>Leotiomycetes</taxon>
        <taxon>Helotiales</taxon>
        <taxon>Pleuroascaceae</taxon>
        <taxon>Venustampulla</taxon>
    </lineage>
</organism>
<dbReference type="RefSeq" id="XP_031868151.1">
    <property type="nucleotide sequence ID" value="XM_032015882.1"/>
</dbReference>
<dbReference type="InterPro" id="IPR051681">
    <property type="entry name" value="Ser/Thr_Kinases-Pseudokinases"/>
</dbReference>
<dbReference type="Proteomes" id="UP000254866">
    <property type="component" value="Unassembled WGS sequence"/>
</dbReference>
<dbReference type="CDD" id="cd00180">
    <property type="entry name" value="PKc"/>
    <property type="match status" value="1"/>
</dbReference>
<dbReference type="GO" id="GO:0005524">
    <property type="term" value="F:ATP binding"/>
    <property type="evidence" value="ECO:0007669"/>
    <property type="project" value="InterPro"/>
</dbReference>
<sequence length="344" mass="38578">MLSAIHPFRRPMCSEHLVGAAEEESRKRPTFVPPTGAGESAKPECMSTVRYIRVPGPWEREARPDLPPECFEAREPRPGEVIYVTKGNRVATGGTAFIEQLPSGNIVKTPKPHPLLYKKHCYNMCLEASIYEKIGSHRSIPRIVEWDSKSCCLTMEYMENGNLREYIRENHDNITLELRYRWARQAAEGLSVVHSVVAVHCDISPRNFLLDGDLNLKISDFGGGSLLGSTPSVVSGTRFLPPGFDEDAPPAFKDDIFSLGSLIYFIMVGKYPHEEAPSDEVEKLYGMYMFPDITHVSCGAVIKQCWEMQLDTAQELHDRLEALAPARCPDTEPPALVVLTEYHT</sequence>
<dbReference type="SUPFAM" id="SSF56112">
    <property type="entry name" value="Protein kinase-like (PK-like)"/>
    <property type="match status" value="1"/>
</dbReference>
<gene>
    <name evidence="3" type="ORF">BP5553_07259</name>
</gene>
<comment type="caution">
    <text evidence="3">The sequence shown here is derived from an EMBL/GenBank/DDBJ whole genome shotgun (WGS) entry which is preliminary data.</text>
</comment>
<dbReference type="GO" id="GO:0004674">
    <property type="term" value="F:protein serine/threonine kinase activity"/>
    <property type="evidence" value="ECO:0007669"/>
    <property type="project" value="TreeGrafter"/>
</dbReference>